<protein>
    <submittedName>
        <fullName evidence="1">Uncharacterized protein</fullName>
    </submittedName>
</protein>
<keyword evidence="2" id="KW-1185">Reference proteome</keyword>
<proteinExistence type="predicted"/>
<dbReference type="KEGG" id="vg:3655049"/>
<organismHost>
    <name type="scientific">Emiliania huxleyi</name>
    <name type="common">Coccolithophore</name>
    <name type="synonym">Pontosphaera huxleyi</name>
    <dbReference type="NCBI Taxonomy" id="2903"/>
</organismHost>
<dbReference type="Proteomes" id="UP000000863">
    <property type="component" value="Segment"/>
</dbReference>
<evidence type="ECO:0000313" key="1">
    <source>
        <dbReference type="EMBL" id="CAI65681.1"/>
    </source>
</evidence>
<evidence type="ECO:0000313" key="2">
    <source>
        <dbReference type="Proteomes" id="UP000000863"/>
    </source>
</evidence>
<dbReference type="EMBL" id="AJ890364">
    <property type="protein sequence ID" value="CAI65681.1"/>
    <property type="molecule type" value="Genomic_DNA"/>
</dbReference>
<reference evidence="1 2" key="1">
    <citation type="journal article" date="2005" name="Science">
        <title>Complete genome sequence and lytic phase transcription profile of a Coccolithovirus.</title>
        <authorList>
            <person name="Wilson W.H."/>
            <person name="Schroeder D.C."/>
            <person name="Allen M.J."/>
            <person name="Holden M.T.G."/>
            <person name="Parkhill J."/>
            <person name="Barrell B.G."/>
            <person name="Churcher C."/>
            <person name="Hamlin N."/>
            <person name="Mungall K."/>
            <person name="Norbertczak H."/>
            <person name="Quail M.A."/>
            <person name="Price C."/>
            <person name="Rabbinowitsch E."/>
            <person name="Walker D."/>
            <person name="Craigon M."/>
            <person name="Roy D."/>
            <person name="Ghazal P."/>
        </authorList>
    </citation>
    <scope>NUCLEOTIDE SEQUENCE [LARGE SCALE GENOMIC DNA]</scope>
    <source>
        <strain evidence="2">Isolate United Kingdom/English Channel/1999</strain>
    </source>
</reference>
<dbReference type="RefSeq" id="YP_294012.1">
    <property type="nucleotide sequence ID" value="NC_007346.1"/>
</dbReference>
<gene>
    <name evidence="1" type="ORF">EhV257</name>
</gene>
<sequence length="33" mass="4091">MAFDIILSMNNKWRTRLQKLKIYKIILDLHFIN</sequence>
<dbReference type="GeneID" id="3655049"/>
<name>Q4A2M5_EHV8U</name>
<organism evidence="1 2">
    <name type="scientific">Emiliania huxleyi virus 86 (isolate United Kingdom/English Channel/1999)</name>
    <name type="common">EhV-86</name>
    <dbReference type="NCBI Taxonomy" id="654925"/>
    <lineage>
        <taxon>Viruses</taxon>
        <taxon>Varidnaviria</taxon>
        <taxon>Bamfordvirae</taxon>
        <taxon>Nucleocytoviricota</taxon>
        <taxon>Megaviricetes</taxon>
        <taxon>Algavirales</taxon>
        <taxon>Phycodnaviridae</taxon>
        <taxon>Coccolithovirus</taxon>
        <taxon>Coccolithovirus huxleyi</taxon>
        <taxon>Emiliania huxleyi virus 86</taxon>
    </lineage>
</organism>
<accession>Q4A2M5</accession>